<dbReference type="InterPro" id="IPR036388">
    <property type="entry name" value="WH-like_DNA-bd_sf"/>
</dbReference>
<keyword evidence="6" id="KW-1185">Reference proteome</keyword>
<dbReference type="InterPro" id="IPR036390">
    <property type="entry name" value="WH_DNA-bd_sf"/>
</dbReference>
<dbReference type="PANTHER" id="PTHR42756">
    <property type="entry name" value="TRANSCRIPTIONAL REGULATOR, MARR"/>
    <property type="match status" value="1"/>
</dbReference>
<protein>
    <submittedName>
        <fullName evidence="5">MarR family transcriptional regulator</fullName>
    </submittedName>
</protein>
<dbReference type="InterPro" id="IPR000835">
    <property type="entry name" value="HTH_MarR-typ"/>
</dbReference>
<dbReference type="Proteomes" id="UP000606870">
    <property type="component" value="Unassembled WGS sequence"/>
</dbReference>
<proteinExistence type="predicted"/>
<sequence length="137" mass="16136">MNPPFQELSYATRRMIVADTEALKEFGLTYSQWTFMVYVAHNQPTTLVAIARYYMIKKPAITAIKKKFLDKGYITEVVGTDQREKRVSFTTAGQDVYDRINHKIRAMEKRFFHALSKKELDQLQEMLYRINKEGFEP</sequence>
<dbReference type="Gene3D" id="1.10.10.10">
    <property type="entry name" value="Winged helix-like DNA-binding domain superfamily/Winged helix DNA-binding domain"/>
    <property type="match status" value="1"/>
</dbReference>
<dbReference type="EMBL" id="JACOGK010000005">
    <property type="protein sequence ID" value="MBC3536192.1"/>
    <property type="molecule type" value="Genomic_DNA"/>
</dbReference>
<comment type="caution">
    <text evidence="5">The sequence shown here is derived from an EMBL/GenBank/DDBJ whole genome shotgun (WGS) entry which is preliminary data.</text>
</comment>
<keyword evidence="2" id="KW-0238">DNA-binding</keyword>
<dbReference type="RefSeq" id="WP_186502350.1">
    <property type="nucleotide sequence ID" value="NZ_JACOGK010000005.1"/>
</dbReference>
<evidence type="ECO:0000256" key="1">
    <source>
        <dbReference type="ARBA" id="ARBA00023015"/>
    </source>
</evidence>
<dbReference type="PANTHER" id="PTHR42756:SF1">
    <property type="entry name" value="TRANSCRIPTIONAL REPRESSOR OF EMRAB OPERON"/>
    <property type="match status" value="1"/>
</dbReference>
<name>A0ABR6VFW3_9FIRM</name>
<gene>
    <name evidence="5" type="ORF">H8J70_02815</name>
</gene>
<evidence type="ECO:0000313" key="5">
    <source>
        <dbReference type="EMBL" id="MBC3536192.1"/>
    </source>
</evidence>
<evidence type="ECO:0000256" key="2">
    <source>
        <dbReference type="ARBA" id="ARBA00023125"/>
    </source>
</evidence>
<feature type="domain" description="HTH marR-type" evidence="4">
    <location>
        <begin position="1"/>
        <end position="132"/>
    </location>
</feature>
<reference evidence="5 6" key="1">
    <citation type="submission" date="2020-08" db="EMBL/GenBank/DDBJ databases">
        <authorList>
            <person name="Liu C."/>
            <person name="Sun Q."/>
        </authorList>
    </citation>
    <scope>NUCLEOTIDE SEQUENCE [LARGE SCALE GENOMIC DNA]</scope>
    <source>
        <strain evidence="5 6">NSJ-59</strain>
    </source>
</reference>
<evidence type="ECO:0000313" key="6">
    <source>
        <dbReference type="Proteomes" id="UP000606870"/>
    </source>
</evidence>
<evidence type="ECO:0000259" key="4">
    <source>
        <dbReference type="PROSITE" id="PS50995"/>
    </source>
</evidence>
<dbReference type="SUPFAM" id="SSF46785">
    <property type="entry name" value="Winged helix' DNA-binding domain"/>
    <property type="match status" value="1"/>
</dbReference>
<organism evidence="5 6">
    <name type="scientific">Megasphaera hominis</name>
    <dbReference type="NCBI Taxonomy" id="159836"/>
    <lineage>
        <taxon>Bacteria</taxon>
        <taxon>Bacillati</taxon>
        <taxon>Bacillota</taxon>
        <taxon>Negativicutes</taxon>
        <taxon>Veillonellales</taxon>
        <taxon>Veillonellaceae</taxon>
        <taxon>Megasphaera</taxon>
    </lineage>
</organism>
<dbReference type="PROSITE" id="PS50995">
    <property type="entry name" value="HTH_MARR_2"/>
    <property type="match status" value="1"/>
</dbReference>
<evidence type="ECO:0000256" key="3">
    <source>
        <dbReference type="ARBA" id="ARBA00023163"/>
    </source>
</evidence>
<accession>A0ABR6VFW3</accession>
<dbReference type="SMART" id="SM00347">
    <property type="entry name" value="HTH_MARR"/>
    <property type="match status" value="1"/>
</dbReference>
<keyword evidence="3" id="KW-0804">Transcription</keyword>
<keyword evidence="1" id="KW-0805">Transcription regulation</keyword>